<evidence type="ECO:0000313" key="2">
    <source>
        <dbReference type="Proteomes" id="UP000596205"/>
    </source>
</evidence>
<dbReference type="AlphaFoldDB" id="A0A7T6VIV4"/>
<organism evidence="1 2">
    <name type="scientific">Burkholderia anthina</name>
    <dbReference type="NCBI Taxonomy" id="179879"/>
    <lineage>
        <taxon>Bacteria</taxon>
        <taxon>Pseudomonadati</taxon>
        <taxon>Pseudomonadota</taxon>
        <taxon>Betaproteobacteria</taxon>
        <taxon>Burkholderiales</taxon>
        <taxon>Burkholderiaceae</taxon>
        <taxon>Burkholderia</taxon>
        <taxon>Burkholderia cepacia complex</taxon>
    </lineage>
</organism>
<protein>
    <recommendedName>
        <fullName evidence="3">Bacteriophage P22, Gp10, DNA-stabilising</fullName>
    </recommendedName>
</protein>
<dbReference type="RefSeq" id="WP_199568805.1">
    <property type="nucleotide sequence ID" value="NZ_CP066770.1"/>
</dbReference>
<proteinExistence type="predicted"/>
<dbReference type="EMBL" id="CP066770">
    <property type="protein sequence ID" value="QQK04763.1"/>
    <property type="molecule type" value="Genomic_DNA"/>
</dbReference>
<gene>
    <name evidence="1" type="ORF">JFN94_25890</name>
</gene>
<dbReference type="KEGG" id="bann:JFN94_25890"/>
<evidence type="ECO:0000313" key="1">
    <source>
        <dbReference type="EMBL" id="QQK04763.1"/>
    </source>
</evidence>
<dbReference type="Proteomes" id="UP000596205">
    <property type="component" value="Chromosome 2"/>
</dbReference>
<name>A0A7T6VIV4_9BURK</name>
<accession>A0A7T6VIV4</accession>
<sequence>MRVPLTIGAYSAKSLIAEVQRCVNLYGEQNPQDAPVPFTYYPTPGLTLVSTPPVAGESRGIYTASNGRRYEVVGRNVYVVNGDSSYQSLGTLSTGSGPVSMVDNGLSMFIVDGSAAGFTVDISSNVMSACSDPAFYGADKVDLVDGYFVFNKPNSTQFYISKYLDVTFDPLDIASKSTYSDELVTVAVMHREIWLFGALTTEVWFNTGASDFTFGRMPGVYIEHGCAAKHSVAKIDLALFWLGQDLQGHGVVFAGRNYQAERISTHALEQAISAYSRIDDAIGFSYLQNGHAFYVLTFPTANATWCFDVTTGQWHQRAYLEADGSLSRHRMNCHSFNGGRNLVGDWETGIVYELDPNAYTDNGAPIERIRSFPHILGADGNRVMFRQFIADMEVGVGMPDDATDPLVSLRWSDDRGATWGNPVMATMGRRGEFRTSIQFQRLGYARDRVFELSWSEPIKTALNGAWVDVSRART</sequence>
<reference evidence="1 2" key="1">
    <citation type="submission" date="2020-12" db="EMBL/GenBank/DDBJ databases">
        <title>Complete genome sequence of Burkholderia anthina BJQ0011.</title>
        <authorList>
            <person name="Xu Y."/>
        </authorList>
    </citation>
    <scope>NUCLEOTIDE SEQUENCE [LARGE SCALE GENOMIC DNA]</scope>
    <source>
        <strain evidence="1 2">BJQ0011</strain>
    </source>
</reference>
<evidence type="ECO:0008006" key="3">
    <source>
        <dbReference type="Google" id="ProtNLM"/>
    </source>
</evidence>